<comment type="similarity">
    <text evidence="16">Belongs to the SEDS family. FtsW subfamily.</text>
</comment>
<sequence>MNLKRTERGPISDWWWTIDRWLLVSSLLLMLFGITLSFAASPAVAERIGLDPYHFVIRQIVFMVPAVIALVAVSFLTPRQVRRLAAILFLVTLVMMVLVLFVGMEIKGSRRWLHILGFSIQPSEYMKPAFVVMAAWLFSEHMKKPEIPGNIFAIVLFLLVSALLVGQPDLGQTMLVAATFGVLFFLSGLGWMLIGGLGALSIGAAAAAYLSFDHVQSRINRFLTGEGDNYQVMQAMQAIQHGGWFGVGPGEGIVKRSLPDSHADFVFSVAAEEFGAIFCLILLAVFTVVVVRGLWLAFRERDEFTRLSTCGLVTIFGLQAVINIGVNLQLLPAKGMTLPFVSSGGSSLVATAIGMGMVLALTRHRPEKRAGLEFNLSSAPTGALTPAA</sequence>
<dbReference type="OrthoDB" id="9768187at2"/>
<reference evidence="23" key="1">
    <citation type="journal article" date="2017" name="Int. J. Syst. Evol. Microbiol.">
        <title>Notoacmeibacter marinus gen. nov., sp. nov., isolated from the gut of a limpet and proposal of Notoacmeibacteraceae fam. nov. in the order Rhizobiales of the class Alphaproteobacteria.</title>
        <authorList>
            <person name="Huang Z."/>
            <person name="Guo F."/>
            <person name="Lai Q."/>
        </authorList>
    </citation>
    <scope>NUCLEOTIDE SEQUENCE [LARGE SCALE GENOMIC DNA]</scope>
    <source>
        <strain evidence="23">XMTR2A4</strain>
    </source>
</reference>
<feature type="transmembrane region" description="Helical" evidence="21">
    <location>
        <begin position="147"/>
        <end position="165"/>
    </location>
</feature>
<evidence type="ECO:0000256" key="4">
    <source>
        <dbReference type="ARBA" id="ARBA00022618"/>
    </source>
</evidence>
<keyword evidence="23" id="KW-1185">Reference proteome</keyword>
<evidence type="ECO:0000313" key="23">
    <source>
        <dbReference type="Proteomes" id="UP000215405"/>
    </source>
</evidence>
<name>A0A231UX61_9HYPH</name>
<comment type="pathway">
    <text evidence="2">Cell wall biogenesis; peptidoglycan biosynthesis.</text>
</comment>
<feature type="transmembrane region" description="Helical" evidence="21">
    <location>
        <begin position="338"/>
        <end position="361"/>
    </location>
</feature>
<dbReference type="GO" id="GO:0008360">
    <property type="term" value="P:regulation of cell shape"/>
    <property type="evidence" value="ECO:0007669"/>
    <property type="project" value="UniProtKB-KW"/>
</dbReference>
<evidence type="ECO:0000256" key="7">
    <source>
        <dbReference type="ARBA" id="ARBA00022692"/>
    </source>
</evidence>
<evidence type="ECO:0000256" key="19">
    <source>
        <dbReference type="ARBA" id="ARBA00044770"/>
    </source>
</evidence>
<keyword evidence="11 21" id="KW-0472">Membrane</keyword>
<evidence type="ECO:0000256" key="11">
    <source>
        <dbReference type="ARBA" id="ARBA00023136"/>
    </source>
</evidence>
<gene>
    <name evidence="22" type="ORF">B7H23_09720</name>
</gene>
<dbReference type="Proteomes" id="UP000215405">
    <property type="component" value="Unassembled WGS sequence"/>
</dbReference>
<keyword evidence="10 21" id="KW-1133">Transmembrane helix</keyword>
<feature type="transmembrane region" description="Helical" evidence="21">
    <location>
        <begin position="56"/>
        <end position="77"/>
    </location>
</feature>
<accession>A0A231UX61</accession>
<evidence type="ECO:0000256" key="17">
    <source>
        <dbReference type="ARBA" id="ARBA00041185"/>
    </source>
</evidence>
<dbReference type="InterPro" id="IPR001182">
    <property type="entry name" value="FtsW/RodA"/>
</dbReference>
<dbReference type="GO" id="GO:0005886">
    <property type="term" value="C:plasma membrane"/>
    <property type="evidence" value="ECO:0007669"/>
    <property type="project" value="UniProtKB-SubCell"/>
</dbReference>
<proteinExistence type="inferred from homology"/>
<evidence type="ECO:0000313" key="22">
    <source>
        <dbReference type="EMBL" id="OXT00401.1"/>
    </source>
</evidence>
<evidence type="ECO:0000256" key="3">
    <source>
        <dbReference type="ARBA" id="ARBA00022475"/>
    </source>
</evidence>
<keyword evidence="3" id="KW-1003">Cell membrane</keyword>
<evidence type="ECO:0000256" key="15">
    <source>
        <dbReference type="ARBA" id="ARBA00033270"/>
    </source>
</evidence>
<evidence type="ECO:0000256" key="13">
    <source>
        <dbReference type="ARBA" id="ARBA00023316"/>
    </source>
</evidence>
<dbReference type="Pfam" id="PF01098">
    <property type="entry name" value="FTSW_RODA_SPOVE"/>
    <property type="match status" value="1"/>
</dbReference>
<keyword evidence="4" id="KW-0132">Cell division</keyword>
<evidence type="ECO:0000256" key="9">
    <source>
        <dbReference type="ARBA" id="ARBA00022984"/>
    </source>
</evidence>
<dbReference type="PANTHER" id="PTHR30474:SF2">
    <property type="entry name" value="PEPTIDOGLYCAN GLYCOSYLTRANSFERASE FTSW-RELATED"/>
    <property type="match status" value="1"/>
</dbReference>
<evidence type="ECO:0000256" key="16">
    <source>
        <dbReference type="ARBA" id="ARBA00038053"/>
    </source>
</evidence>
<evidence type="ECO:0000256" key="5">
    <source>
        <dbReference type="ARBA" id="ARBA00022676"/>
    </source>
</evidence>
<keyword evidence="8" id="KW-0133">Cell shape</keyword>
<evidence type="ECO:0000256" key="14">
    <source>
        <dbReference type="ARBA" id="ARBA00032370"/>
    </source>
</evidence>
<dbReference type="GO" id="GO:0032153">
    <property type="term" value="C:cell division site"/>
    <property type="evidence" value="ECO:0007669"/>
    <property type="project" value="TreeGrafter"/>
</dbReference>
<feature type="transmembrane region" description="Helical" evidence="21">
    <location>
        <begin position="84"/>
        <end position="104"/>
    </location>
</feature>
<dbReference type="GO" id="GO:0071555">
    <property type="term" value="P:cell wall organization"/>
    <property type="evidence" value="ECO:0007669"/>
    <property type="project" value="UniProtKB-KW"/>
</dbReference>
<protein>
    <recommendedName>
        <fullName evidence="17">Probable peptidoglycan glycosyltransferase FtsW</fullName>
        <ecNumber evidence="19">2.4.99.28</ecNumber>
    </recommendedName>
    <alternativeName>
        <fullName evidence="18">Cell division protein FtsW</fullName>
    </alternativeName>
    <alternativeName>
        <fullName evidence="15">Cell wall polymerase</fullName>
    </alternativeName>
    <alternativeName>
        <fullName evidence="14">Peptidoglycan polymerase</fullName>
    </alternativeName>
</protein>
<evidence type="ECO:0000256" key="21">
    <source>
        <dbReference type="SAM" id="Phobius"/>
    </source>
</evidence>
<evidence type="ECO:0000256" key="20">
    <source>
        <dbReference type="ARBA" id="ARBA00049902"/>
    </source>
</evidence>
<keyword evidence="9" id="KW-0573">Peptidoglycan synthesis</keyword>
<evidence type="ECO:0000256" key="10">
    <source>
        <dbReference type="ARBA" id="ARBA00022989"/>
    </source>
</evidence>
<dbReference type="RefSeq" id="WP_094077228.1">
    <property type="nucleotide sequence ID" value="NZ_NBYO01000002.1"/>
</dbReference>
<keyword evidence="5" id="KW-0328">Glycosyltransferase</keyword>
<evidence type="ECO:0000256" key="1">
    <source>
        <dbReference type="ARBA" id="ARBA00004651"/>
    </source>
</evidence>
<organism evidence="22 23">
    <name type="scientific">Notoacmeibacter marinus</name>
    <dbReference type="NCBI Taxonomy" id="1876515"/>
    <lineage>
        <taxon>Bacteria</taxon>
        <taxon>Pseudomonadati</taxon>
        <taxon>Pseudomonadota</taxon>
        <taxon>Alphaproteobacteria</taxon>
        <taxon>Hyphomicrobiales</taxon>
        <taxon>Notoacmeibacteraceae</taxon>
        <taxon>Notoacmeibacter</taxon>
    </lineage>
</organism>
<dbReference type="GO" id="GO:0008955">
    <property type="term" value="F:peptidoglycan glycosyltransferase activity"/>
    <property type="evidence" value="ECO:0007669"/>
    <property type="project" value="UniProtKB-EC"/>
</dbReference>
<dbReference type="GO" id="GO:0015648">
    <property type="term" value="F:lipid-linked peptidoglycan transporter activity"/>
    <property type="evidence" value="ECO:0007669"/>
    <property type="project" value="TreeGrafter"/>
</dbReference>
<dbReference type="NCBIfam" id="TIGR02614">
    <property type="entry name" value="ftsW"/>
    <property type="match status" value="1"/>
</dbReference>
<keyword evidence="13" id="KW-0961">Cell wall biogenesis/degradation</keyword>
<comment type="catalytic activity">
    <reaction evidence="20">
        <text>[GlcNAc-(1-&gt;4)-Mur2Ac(oyl-L-Ala-gamma-D-Glu-L-Lys-D-Ala-D-Ala)](n)-di-trans,octa-cis-undecaprenyl diphosphate + beta-D-GlcNAc-(1-&gt;4)-Mur2Ac(oyl-L-Ala-gamma-D-Glu-L-Lys-D-Ala-D-Ala)-di-trans,octa-cis-undecaprenyl diphosphate = [GlcNAc-(1-&gt;4)-Mur2Ac(oyl-L-Ala-gamma-D-Glu-L-Lys-D-Ala-D-Ala)](n+1)-di-trans,octa-cis-undecaprenyl diphosphate + di-trans,octa-cis-undecaprenyl diphosphate + H(+)</text>
        <dbReference type="Rhea" id="RHEA:23708"/>
        <dbReference type="Rhea" id="RHEA-COMP:9602"/>
        <dbReference type="Rhea" id="RHEA-COMP:9603"/>
        <dbReference type="ChEBI" id="CHEBI:15378"/>
        <dbReference type="ChEBI" id="CHEBI:58405"/>
        <dbReference type="ChEBI" id="CHEBI:60033"/>
        <dbReference type="ChEBI" id="CHEBI:78435"/>
        <dbReference type="EC" id="2.4.99.28"/>
    </reaction>
</comment>
<feature type="transmembrane region" description="Helical" evidence="21">
    <location>
        <begin position="177"/>
        <end position="210"/>
    </location>
</feature>
<keyword evidence="6" id="KW-0808">Transferase</keyword>
<dbReference type="InterPro" id="IPR013437">
    <property type="entry name" value="FtsW"/>
</dbReference>
<dbReference type="EC" id="2.4.99.28" evidence="19"/>
<dbReference type="PANTHER" id="PTHR30474">
    <property type="entry name" value="CELL CYCLE PROTEIN"/>
    <property type="match status" value="1"/>
</dbReference>
<dbReference type="EMBL" id="NBYO01000002">
    <property type="protein sequence ID" value="OXT00401.1"/>
    <property type="molecule type" value="Genomic_DNA"/>
</dbReference>
<evidence type="ECO:0000256" key="2">
    <source>
        <dbReference type="ARBA" id="ARBA00004752"/>
    </source>
</evidence>
<dbReference type="AlphaFoldDB" id="A0A231UX61"/>
<evidence type="ECO:0000256" key="8">
    <source>
        <dbReference type="ARBA" id="ARBA00022960"/>
    </source>
</evidence>
<dbReference type="GO" id="GO:0009252">
    <property type="term" value="P:peptidoglycan biosynthetic process"/>
    <property type="evidence" value="ECO:0007669"/>
    <property type="project" value="UniProtKB-KW"/>
</dbReference>
<feature type="transmembrane region" description="Helical" evidence="21">
    <location>
        <begin position="21"/>
        <end position="44"/>
    </location>
</feature>
<dbReference type="GO" id="GO:0051301">
    <property type="term" value="P:cell division"/>
    <property type="evidence" value="ECO:0007669"/>
    <property type="project" value="UniProtKB-KW"/>
</dbReference>
<evidence type="ECO:0000256" key="12">
    <source>
        <dbReference type="ARBA" id="ARBA00023306"/>
    </source>
</evidence>
<comment type="subcellular location">
    <subcellularLocation>
        <location evidence="1">Cell membrane</location>
        <topology evidence="1">Multi-pass membrane protein</topology>
    </subcellularLocation>
</comment>
<evidence type="ECO:0000256" key="18">
    <source>
        <dbReference type="ARBA" id="ARBA00041418"/>
    </source>
</evidence>
<comment type="caution">
    <text evidence="22">The sequence shown here is derived from an EMBL/GenBank/DDBJ whole genome shotgun (WGS) entry which is preliminary data.</text>
</comment>
<keyword evidence="7 21" id="KW-0812">Transmembrane</keyword>
<keyword evidence="12" id="KW-0131">Cell cycle</keyword>
<feature type="transmembrane region" description="Helical" evidence="21">
    <location>
        <begin position="274"/>
        <end position="295"/>
    </location>
</feature>
<feature type="transmembrane region" description="Helical" evidence="21">
    <location>
        <begin position="307"/>
        <end position="326"/>
    </location>
</feature>
<evidence type="ECO:0000256" key="6">
    <source>
        <dbReference type="ARBA" id="ARBA00022679"/>
    </source>
</evidence>